<keyword evidence="2" id="KW-1185">Reference proteome</keyword>
<organism evidence="1 2">
    <name type="scientific">Phytophthora megakarya</name>
    <dbReference type="NCBI Taxonomy" id="4795"/>
    <lineage>
        <taxon>Eukaryota</taxon>
        <taxon>Sar</taxon>
        <taxon>Stramenopiles</taxon>
        <taxon>Oomycota</taxon>
        <taxon>Peronosporomycetes</taxon>
        <taxon>Peronosporales</taxon>
        <taxon>Peronosporaceae</taxon>
        <taxon>Phytophthora</taxon>
    </lineage>
</organism>
<reference evidence="2" key="1">
    <citation type="submission" date="2017-03" db="EMBL/GenBank/DDBJ databases">
        <title>Phytopthora megakarya and P. palmivora, two closely related causual agents of cacao black pod achieved similar genome size and gene model numbers by different mechanisms.</title>
        <authorList>
            <person name="Ali S."/>
            <person name="Shao J."/>
            <person name="Larry D.J."/>
            <person name="Kronmiller B."/>
            <person name="Shen D."/>
            <person name="Strem M.D."/>
            <person name="Melnick R.L."/>
            <person name="Guiltinan M.J."/>
            <person name="Tyler B.M."/>
            <person name="Meinhardt L.W."/>
            <person name="Bailey B.A."/>
        </authorList>
    </citation>
    <scope>NUCLEOTIDE SEQUENCE [LARGE SCALE GENOMIC DNA]</scope>
    <source>
        <strain evidence="2">zdho120</strain>
    </source>
</reference>
<dbReference type="CDD" id="cd09272">
    <property type="entry name" value="RNase_HI_RT_Ty1"/>
    <property type="match status" value="1"/>
</dbReference>
<dbReference type="Proteomes" id="UP000198211">
    <property type="component" value="Unassembled WGS sequence"/>
</dbReference>
<comment type="caution">
    <text evidence="1">The sequence shown here is derived from an EMBL/GenBank/DDBJ whole genome shotgun (WGS) entry which is preliminary data.</text>
</comment>
<dbReference type="STRING" id="4795.A0A225VPA2"/>
<accession>A0A225VPA2</accession>
<sequence>MQTIKRSVTGCLLRLHGNMWMWKSHVQRRVTEDTCSSELVACCECSKMVIWAQIPVSAYCGNQSAIAVVANNGNTSRVQHMAKHDRFINEYVQAKALHVTYVSSAEHLADMFTKSLGPVKFERQRSRVK</sequence>
<dbReference type="EMBL" id="NBNE01003904">
    <property type="protein sequence ID" value="OWZ06577.1"/>
    <property type="molecule type" value="Genomic_DNA"/>
</dbReference>
<dbReference type="AlphaFoldDB" id="A0A225VPA2"/>
<keyword evidence="1" id="KW-0695">RNA-directed DNA polymerase</keyword>
<protein>
    <submittedName>
        <fullName evidence="1">Transposon Polyprotein Reverse transcriptase</fullName>
    </submittedName>
</protein>
<keyword evidence="1" id="KW-0548">Nucleotidyltransferase</keyword>
<evidence type="ECO:0000313" key="2">
    <source>
        <dbReference type="Proteomes" id="UP000198211"/>
    </source>
</evidence>
<evidence type="ECO:0000313" key="1">
    <source>
        <dbReference type="EMBL" id="OWZ06577.1"/>
    </source>
</evidence>
<name>A0A225VPA2_9STRA</name>
<dbReference type="OrthoDB" id="96401at2759"/>
<dbReference type="GO" id="GO:0003964">
    <property type="term" value="F:RNA-directed DNA polymerase activity"/>
    <property type="evidence" value="ECO:0007669"/>
    <property type="project" value="UniProtKB-KW"/>
</dbReference>
<keyword evidence="1" id="KW-0808">Transferase</keyword>
<proteinExistence type="predicted"/>
<gene>
    <name evidence="1" type="ORF">PHMEG_00021149</name>
</gene>